<dbReference type="Gene3D" id="1.20.1540.10">
    <property type="entry name" value="Rhomboid-like"/>
    <property type="match status" value="1"/>
</dbReference>
<evidence type="ECO:0000256" key="4">
    <source>
        <dbReference type="ARBA" id="ARBA00022801"/>
    </source>
</evidence>
<name>A0A238K7W3_9RHOB</name>
<dbReference type="GO" id="GO:0004252">
    <property type="term" value="F:serine-type endopeptidase activity"/>
    <property type="evidence" value="ECO:0007669"/>
    <property type="project" value="InterPro"/>
</dbReference>
<dbReference type="OrthoDB" id="7836448at2"/>
<evidence type="ECO:0000256" key="3">
    <source>
        <dbReference type="ARBA" id="ARBA00022692"/>
    </source>
</evidence>
<reference evidence="10 11" key="1">
    <citation type="submission" date="2017-05" db="EMBL/GenBank/DDBJ databases">
        <authorList>
            <person name="Song R."/>
            <person name="Chenine A.L."/>
            <person name="Ruprecht R.M."/>
        </authorList>
    </citation>
    <scope>NUCLEOTIDE SEQUENCE [LARGE SCALE GENOMIC DNA]</scope>
    <source>
        <strain evidence="10 11">CECT 8898</strain>
    </source>
</reference>
<organism evidence="10 11">
    <name type="scientific">Maliponia aquimaris</name>
    <dbReference type="NCBI Taxonomy" id="1673631"/>
    <lineage>
        <taxon>Bacteria</taxon>
        <taxon>Pseudomonadati</taxon>
        <taxon>Pseudomonadota</taxon>
        <taxon>Alphaproteobacteria</taxon>
        <taxon>Rhodobacterales</taxon>
        <taxon>Paracoccaceae</taxon>
        <taxon>Maliponia</taxon>
    </lineage>
</organism>
<keyword evidence="5" id="KW-0720">Serine protease</keyword>
<feature type="transmembrane region" description="Helical" evidence="8">
    <location>
        <begin position="12"/>
        <end position="33"/>
    </location>
</feature>
<dbReference type="Proteomes" id="UP000207598">
    <property type="component" value="Unassembled WGS sequence"/>
</dbReference>
<feature type="transmembrane region" description="Helical" evidence="8">
    <location>
        <begin position="84"/>
        <end position="102"/>
    </location>
</feature>
<evidence type="ECO:0000259" key="9">
    <source>
        <dbReference type="Pfam" id="PF01694"/>
    </source>
</evidence>
<dbReference type="PANTHER" id="PTHR22936">
    <property type="entry name" value="RHOMBOID-RELATED"/>
    <property type="match status" value="1"/>
</dbReference>
<dbReference type="AlphaFoldDB" id="A0A238K7W3"/>
<feature type="transmembrane region" description="Helical" evidence="8">
    <location>
        <begin position="195"/>
        <end position="221"/>
    </location>
</feature>
<keyword evidence="6 8" id="KW-1133">Transmembrane helix</keyword>
<keyword evidence="11" id="KW-1185">Reference proteome</keyword>
<proteinExistence type="predicted"/>
<evidence type="ECO:0000256" key="8">
    <source>
        <dbReference type="SAM" id="Phobius"/>
    </source>
</evidence>
<dbReference type="Pfam" id="PF01694">
    <property type="entry name" value="Rhomboid"/>
    <property type="match status" value="1"/>
</dbReference>
<sequence>MTHPHNEAPVNPLPPVVVALFLVLAGIELTLWLGTQGLVGGPGAVGWRTGAIETYGFSGVAFDWMLDNGLWPTEHLVRFVSYPFLHASFSHGLFAMVILLAMGKIVTEAMGALTFVLIFFLSTIVGALAFGLLTDDPWLIGAFPPVYGLIGGFTLLLWMRLGVEGAPQIRAFTLIGLLLLVQLVFGVLFGGGNDWVADIAGFVVGFAVALLRAPGGMARVLERIRRR</sequence>
<feature type="transmembrane region" description="Helical" evidence="8">
    <location>
        <begin position="138"/>
        <end position="159"/>
    </location>
</feature>
<gene>
    <name evidence="10" type="ORF">MAA8898_01816</name>
</gene>
<dbReference type="SUPFAM" id="SSF144091">
    <property type="entry name" value="Rhomboid-like"/>
    <property type="match status" value="1"/>
</dbReference>
<evidence type="ECO:0000256" key="2">
    <source>
        <dbReference type="ARBA" id="ARBA00022670"/>
    </source>
</evidence>
<dbReference type="InterPro" id="IPR002610">
    <property type="entry name" value="Peptidase_S54_rhomboid-like"/>
</dbReference>
<keyword evidence="2" id="KW-0645">Protease</keyword>
<evidence type="ECO:0000313" key="10">
    <source>
        <dbReference type="EMBL" id="SMX38978.1"/>
    </source>
</evidence>
<dbReference type="PANTHER" id="PTHR22936:SF69">
    <property type="entry name" value="RHOMBOID-LIKE PROTEIN"/>
    <property type="match status" value="1"/>
</dbReference>
<evidence type="ECO:0000256" key="5">
    <source>
        <dbReference type="ARBA" id="ARBA00022825"/>
    </source>
</evidence>
<keyword evidence="3 8" id="KW-0812">Transmembrane</keyword>
<dbReference type="GO" id="GO:0006508">
    <property type="term" value="P:proteolysis"/>
    <property type="evidence" value="ECO:0007669"/>
    <property type="project" value="UniProtKB-KW"/>
</dbReference>
<feature type="domain" description="Peptidase S54 rhomboid" evidence="9">
    <location>
        <begin position="74"/>
        <end position="212"/>
    </location>
</feature>
<dbReference type="GO" id="GO:0016020">
    <property type="term" value="C:membrane"/>
    <property type="evidence" value="ECO:0007669"/>
    <property type="project" value="UniProtKB-SubCell"/>
</dbReference>
<protein>
    <submittedName>
        <fullName evidence="10">Rhomboid family protein</fullName>
    </submittedName>
</protein>
<feature type="transmembrane region" description="Helical" evidence="8">
    <location>
        <begin position="171"/>
        <end position="189"/>
    </location>
</feature>
<dbReference type="InterPro" id="IPR035952">
    <property type="entry name" value="Rhomboid-like_sf"/>
</dbReference>
<dbReference type="EMBL" id="FXYF01000004">
    <property type="protein sequence ID" value="SMX38978.1"/>
    <property type="molecule type" value="Genomic_DNA"/>
</dbReference>
<feature type="transmembrane region" description="Helical" evidence="8">
    <location>
        <begin position="109"/>
        <end position="132"/>
    </location>
</feature>
<evidence type="ECO:0000256" key="7">
    <source>
        <dbReference type="ARBA" id="ARBA00023136"/>
    </source>
</evidence>
<evidence type="ECO:0000313" key="11">
    <source>
        <dbReference type="Proteomes" id="UP000207598"/>
    </source>
</evidence>
<comment type="subcellular location">
    <subcellularLocation>
        <location evidence="1">Membrane</location>
        <topology evidence="1">Multi-pass membrane protein</topology>
    </subcellularLocation>
</comment>
<accession>A0A238K7W3</accession>
<dbReference type="InterPro" id="IPR022764">
    <property type="entry name" value="Peptidase_S54_rhomboid_dom"/>
</dbReference>
<keyword evidence="7 8" id="KW-0472">Membrane</keyword>
<evidence type="ECO:0000256" key="1">
    <source>
        <dbReference type="ARBA" id="ARBA00004141"/>
    </source>
</evidence>
<keyword evidence="4" id="KW-0378">Hydrolase</keyword>
<evidence type="ECO:0000256" key="6">
    <source>
        <dbReference type="ARBA" id="ARBA00022989"/>
    </source>
</evidence>